<dbReference type="Proteomes" id="UP000485880">
    <property type="component" value="Unassembled WGS sequence"/>
</dbReference>
<sequence length="20" mass="2179">MTNAAYEPIERVAKSTGLLD</sequence>
<evidence type="ECO:0000313" key="1">
    <source>
        <dbReference type="EMBL" id="VTZ52684.1"/>
    </source>
</evidence>
<comment type="caution">
    <text evidence="1">The sequence shown here is derived from an EMBL/GenBank/DDBJ whole genome shotgun (WGS) entry which is preliminary data.</text>
</comment>
<dbReference type="AlphaFoldDB" id="A0A8B6MCK1"/>
<keyword evidence="2" id="KW-1185">Reference proteome</keyword>
<name>A0A8B6MCK1_METTU</name>
<evidence type="ECO:0000313" key="2">
    <source>
        <dbReference type="Proteomes" id="UP000485880"/>
    </source>
</evidence>
<accession>A0A8B6MCK1</accession>
<organism evidence="1 2">
    <name type="scientific">Methylocella tundrae</name>
    <dbReference type="NCBI Taxonomy" id="227605"/>
    <lineage>
        <taxon>Bacteria</taxon>
        <taxon>Pseudomonadati</taxon>
        <taxon>Pseudomonadota</taxon>
        <taxon>Alphaproteobacteria</taxon>
        <taxon>Hyphomicrobiales</taxon>
        <taxon>Beijerinckiaceae</taxon>
        <taxon>Methylocella</taxon>
    </lineage>
</organism>
<reference evidence="1 2" key="1">
    <citation type="submission" date="2019-05" db="EMBL/GenBank/DDBJ databases">
        <authorList>
            <person name="Farhan Ul Haque M."/>
        </authorList>
    </citation>
    <scope>NUCLEOTIDE SEQUENCE [LARGE SCALE GENOMIC DNA]</scope>
    <source>
        <strain evidence="1">2</strain>
    </source>
</reference>
<dbReference type="EMBL" id="CABFMQ020000163">
    <property type="protein sequence ID" value="VTZ52684.1"/>
    <property type="molecule type" value="Genomic_DNA"/>
</dbReference>
<proteinExistence type="predicted"/>
<protein>
    <submittedName>
        <fullName evidence="1">Uncharacterized protein</fullName>
    </submittedName>
</protein>
<gene>
    <name evidence="1" type="ORF">MPC4_990001</name>
</gene>